<evidence type="ECO:0000256" key="1">
    <source>
        <dbReference type="SAM" id="Phobius"/>
    </source>
</evidence>
<gene>
    <name evidence="2" type="ORF">J2S19_001941</name>
</gene>
<feature type="transmembrane region" description="Helical" evidence="1">
    <location>
        <begin position="250"/>
        <end position="268"/>
    </location>
</feature>
<organism evidence="2 3">
    <name type="scientific">Metabacillus malikii</name>
    <dbReference type="NCBI Taxonomy" id="1504265"/>
    <lineage>
        <taxon>Bacteria</taxon>
        <taxon>Bacillati</taxon>
        <taxon>Bacillota</taxon>
        <taxon>Bacilli</taxon>
        <taxon>Bacillales</taxon>
        <taxon>Bacillaceae</taxon>
        <taxon>Metabacillus</taxon>
    </lineage>
</organism>
<feature type="transmembrane region" description="Helical" evidence="1">
    <location>
        <begin position="121"/>
        <end position="138"/>
    </location>
</feature>
<dbReference type="InterPro" id="IPR021737">
    <property type="entry name" value="Phage_phiKZ_Orf197"/>
</dbReference>
<feature type="transmembrane region" description="Helical" evidence="1">
    <location>
        <begin position="169"/>
        <end position="188"/>
    </location>
</feature>
<name>A0ABT9ZFD3_9BACI</name>
<feature type="transmembrane region" description="Helical" evidence="1">
    <location>
        <begin position="66"/>
        <end position="86"/>
    </location>
</feature>
<keyword evidence="1" id="KW-1133">Transmembrane helix</keyword>
<keyword evidence="1" id="KW-0812">Transmembrane</keyword>
<dbReference type="RefSeq" id="WP_307340424.1">
    <property type="nucleotide sequence ID" value="NZ_JAUSUD010000007.1"/>
</dbReference>
<proteinExistence type="predicted"/>
<reference evidence="2 3" key="1">
    <citation type="submission" date="2023-07" db="EMBL/GenBank/DDBJ databases">
        <title>Genomic Encyclopedia of Type Strains, Phase IV (KMG-IV): sequencing the most valuable type-strain genomes for metagenomic binning, comparative biology and taxonomic classification.</title>
        <authorList>
            <person name="Goeker M."/>
        </authorList>
    </citation>
    <scope>NUCLEOTIDE SEQUENCE [LARGE SCALE GENOMIC DNA]</scope>
    <source>
        <strain evidence="2 3">DSM 29005</strain>
    </source>
</reference>
<evidence type="ECO:0000313" key="2">
    <source>
        <dbReference type="EMBL" id="MDQ0230685.1"/>
    </source>
</evidence>
<comment type="caution">
    <text evidence="2">The sequence shown here is derived from an EMBL/GenBank/DDBJ whole genome shotgun (WGS) entry which is preliminary data.</text>
</comment>
<keyword evidence="3" id="KW-1185">Reference proteome</keyword>
<dbReference type="Proteomes" id="UP001234495">
    <property type="component" value="Unassembled WGS sequence"/>
</dbReference>
<dbReference type="Pfam" id="PF11750">
    <property type="entry name" value="DUF3307"/>
    <property type="match status" value="1"/>
</dbReference>
<evidence type="ECO:0008006" key="4">
    <source>
        <dbReference type="Google" id="ProtNLM"/>
    </source>
</evidence>
<feature type="transmembrane region" description="Helical" evidence="1">
    <location>
        <begin position="40"/>
        <end position="59"/>
    </location>
</feature>
<accession>A0ABT9ZFD3</accession>
<keyword evidence="1" id="KW-0472">Membrane</keyword>
<dbReference type="EMBL" id="JAUSUD010000007">
    <property type="protein sequence ID" value="MDQ0230685.1"/>
    <property type="molecule type" value="Genomic_DNA"/>
</dbReference>
<protein>
    <recommendedName>
        <fullName evidence="4">DUF3307 domain-containing protein</fullName>
    </recommendedName>
</protein>
<evidence type="ECO:0000313" key="3">
    <source>
        <dbReference type="Proteomes" id="UP001234495"/>
    </source>
</evidence>
<feature type="transmembrane region" description="Helical" evidence="1">
    <location>
        <begin position="288"/>
        <end position="307"/>
    </location>
</feature>
<sequence length="311" mass="35775">MSEILFLLLVGHFIADYWFQTAKMIERKNSVDNRERQKGLVTHVVIHFLTYLLLLMFLGEISSKTILTVFAISIIHYLIDFGKVSLEARPTRKKNSIKLFKQIKHYAETVPGKASLYITDQLLHLMTIIAMLHLFSIIDYRVEQYIHFIETLLFTNALTLSTLDKLLLITSLIIFTTHFSGYLIGILLTNIRPTDSTFTEARTENKNIMTLKHKKKEVEEESTVENVIIQTSYSEPSFEVGRYIGMLERLIIMILVAMNAFTGITFLVATKALTRFKQFEDKRFAEYYLIGSLLSILLALGSGYLLLKIIS</sequence>